<dbReference type="InterPro" id="IPR012312">
    <property type="entry name" value="Hemerythrin-like"/>
</dbReference>
<protein>
    <recommendedName>
        <fullName evidence="1">Hemerythrin-like domain-containing protein</fullName>
    </recommendedName>
</protein>
<evidence type="ECO:0000313" key="2">
    <source>
        <dbReference type="EMBL" id="KAH7145875.1"/>
    </source>
</evidence>
<accession>A0A9P9J601</accession>
<sequence>MTETKVWVDTPFKLISSSKSGAELGKEPKGAQKLGCEMTIVHNNILCGLNAGSPKDKLEFANFAYAWAMVLKEHHCVEEERVFPLINSLAVPGLMDGDVAEHQEFHDGFEVYLEYTDKLRGGNEELDGDKLTSIIDSFGPVLREHLEHEIDTPLALEKYSDKTDEFPMTIILHDKTFDGGMWQHFPPILWRKDWWRFSGCDFTSQPQKLPFA</sequence>
<name>A0A9P9J601_9HYPO</name>
<dbReference type="Gene3D" id="1.20.120.520">
    <property type="entry name" value="nmb1532 protein domain like"/>
    <property type="match status" value="1"/>
</dbReference>
<dbReference type="EMBL" id="JAGMUU010000009">
    <property type="protein sequence ID" value="KAH7145875.1"/>
    <property type="molecule type" value="Genomic_DNA"/>
</dbReference>
<comment type="caution">
    <text evidence="2">The sequence shown here is derived from an EMBL/GenBank/DDBJ whole genome shotgun (WGS) entry which is preliminary data.</text>
</comment>
<feature type="domain" description="Hemerythrin-like" evidence="1">
    <location>
        <begin position="57"/>
        <end position="149"/>
    </location>
</feature>
<dbReference type="PANTHER" id="PTHR38048">
    <property type="entry name" value="EXPRESSED PROTEIN"/>
    <property type="match status" value="1"/>
</dbReference>
<dbReference type="InterPro" id="IPR053206">
    <property type="entry name" value="Dimeric_xanthone_biosynth"/>
</dbReference>
<dbReference type="CDD" id="cd12108">
    <property type="entry name" value="Hr-like"/>
    <property type="match status" value="1"/>
</dbReference>
<dbReference type="Pfam" id="PF01814">
    <property type="entry name" value="Hemerythrin"/>
    <property type="match status" value="1"/>
</dbReference>
<dbReference type="Proteomes" id="UP000717696">
    <property type="component" value="Unassembled WGS sequence"/>
</dbReference>
<organism evidence="2 3">
    <name type="scientific">Dactylonectria estremocensis</name>
    <dbReference type="NCBI Taxonomy" id="1079267"/>
    <lineage>
        <taxon>Eukaryota</taxon>
        <taxon>Fungi</taxon>
        <taxon>Dikarya</taxon>
        <taxon>Ascomycota</taxon>
        <taxon>Pezizomycotina</taxon>
        <taxon>Sordariomycetes</taxon>
        <taxon>Hypocreomycetidae</taxon>
        <taxon>Hypocreales</taxon>
        <taxon>Nectriaceae</taxon>
        <taxon>Dactylonectria</taxon>
    </lineage>
</organism>
<dbReference type="OrthoDB" id="58416at2759"/>
<proteinExistence type="predicted"/>
<reference evidence="2" key="1">
    <citation type="journal article" date="2021" name="Nat. Commun.">
        <title>Genetic determinants of endophytism in the Arabidopsis root mycobiome.</title>
        <authorList>
            <person name="Mesny F."/>
            <person name="Miyauchi S."/>
            <person name="Thiergart T."/>
            <person name="Pickel B."/>
            <person name="Atanasova L."/>
            <person name="Karlsson M."/>
            <person name="Huettel B."/>
            <person name="Barry K.W."/>
            <person name="Haridas S."/>
            <person name="Chen C."/>
            <person name="Bauer D."/>
            <person name="Andreopoulos W."/>
            <person name="Pangilinan J."/>
            <person name="LaButti K."/>
            <person name="Riley R."/>
            <person name="Lipzen A."/>
            <person name="Clum A."/>
            <person name="Drula E."/>
            <person name="Henrissat B."/>
            <person name="Kohler A."/>
            <person name="Grigoriev I.V."/>
            <person name="Martin F.M."/>
            <person name="Hacquard S."/>
        </authorList>
    </citation>
    <scope>NUCLEOTIDE SEQUENCE</scope>
    <source>
        <strain evidence="2">MPI-CAGE-AT-0021</strain>
    </source>
</reference>
<evidence type="ECO:0000313" key="3">
    <source>
        <dbReference type="Proteomes" id="UP000717696"/>
    </source>
</evidence>
<dbReference type="PANTHER" id="PTHR38048:SF2">
    <property type="entry name" value="HEMERYTHRIN-LIKE DOMAIN-CONTAINING PROTEIN"/>
    <property type="match status" value="1"/>
</dbReference>
<gene>
    <name evidence="2" type="ORF">B0J13DRAFT_666464</name>
</gene>
<evidence type="ECO:0000259" key="1">
    <source>
        <dbReference type="Pfam" id="PF01814"/>
    </source>
</evidence>
<dbReference type="AlphaFoldDB" id="A0A9P9J601"/>
<keyword evidence="3" id="KW-1185">Reference proteome</keyword>